<dbReference type="InterPro" id="IPR018967">
    <property type="entry name" value="FeS-contain_CDGSH-typ"/>
</dbReference>
<dbReference type="STRING" id="109895.A0A507DVU0"/>
<protein>
    <recommendedName>
        <fullName evidence="7">Iron-binding zinc finger CDGSH type domain-containing protein</fullName>
    </recommendedName>
</protein>
<dbReference type="EMBL" id="QEAQ01000093">
    <property type="protein sequence ID" value="TPX55864.1"/>
    <property type="molecule type" value="Genomic_DNA"/>
</dbReference>
<evidence type="ECO:0000256" key="5">
    <source>
        <dbReference type="ARBA" id="ARBA00034078"/>
    </source>
</evidence>
<keyword evidence="2" id="KW-0479">Metal-binding</keyword>
<dbReference type="PANTHER" id="PTHR46491">
    <property type="entry name" value="CDGSH IRON SULFUR DOMAIN PROTEIN HOMOLOG"/>
    <property type="match status" value="1"/>
</dbReference>
<keyword evidence="1" id="KW-0001">2Fe-2S</keyword>
<dbReference type="GO" id="GO:0046872">
    <property type="term" value="F:metal ion binding"/>
    <property type="evidence" value="ECO:0007669"/>
    <property type="project" value="UniProtKB-KW"/>
</dbReference>
<feature type="domain" description="Iron-binding zinc finger CDGSH type" evidence="7">
    <location>
        <begin position="15"/>
        <end position="52"/>
    </location>
</feature>
<dbReference type="GO" id="GO:0051537">
    <property type="term" value="F:2 iron, 2 sulfur cluster binding"/>
    <property type="evidence" value="ECO:0007669"/>
    <property type="project" value="UniProtKB-KW"/>
</dbReference>
<evidence type="ECO:0000313" key="9">
    <source>
        <dbReference type="Proteomes" id="UP000318582"/>
    </source>
</evidence>
<dbReference type="InterPro" id="IPR052950">
    <property type="entry name" value="CISD"/>
</dbReference>
<keyword evidence="6" id="KW-1133">Transmembrane helix</keyword>
<dbReference type="InterPro" id="IPR042216">
    <property type="entry name" value="MitoNEET_CISD"/>
</dbReference>
<keyword evidence="6" id="KW-0472">Membrane</keyword>
<dbReference type="AlphaFoldDB" id="A0A507DVU0"/>
<dbReference type="Gene3D" id="3.40.5.90">
    <property type="entry name" value="CDGSH iron-sulfur domain, mitoNEET-type"/>
    <property type="match status" value="2"/>
</dbReference>
<dbReference type="Pfam" id="PF09360">
    <property type="entry name" value="zf-CDGSH"/>
    <property type="match status" value="2"/>
</dbReference>
<gene>
    <name evidence="8" type="ORF">PhCBS80983_g04968</name>
</gene>
<organism evidence="8 9">
    <name type="scientific">Powellomyces hirtus</name>
    <dbReference type="NCBI Taxonomy" id="109895"/>
    <lineage>
        <taxon>Eukaryota</taxon>
        <taxon>Fungi</taxon>
        <taxon>Fungi incertae sedis</taxon>
        <taxon>Chytridiomycota</taxon>
        <taxon>Chytridiomycota incertae sedis</taxon>
        <taxon>Chytridiomycetes</taxon>
        <taxon>Spizellomycetales</taxon>
        <taxon>Powellomycetaceae</taxon>
        <taxon>Powellomyces</taxon>
    </lineage>
</organism>
<evidence type="ECO:0000256" key="3">
    <source>
        <dbReference type="ARBA" id="ARBA00023004"/>
    </source>
</evidence>
<evidence type="ECO:0000256" key="2">
    <source>
        <dbReference type="ARBA" id="ARBA00022723"/>
    </source>
</evidence>
<keyword evidence="6" id="KW-0812">Transmembrane</keyword>
<comment type="cofactor">
    <cofactor evidence="5">
        <name>[2Fe-2S] cluster</name>
        <dbReference type="ChEBI" id="CHEBI:190135"/>
    </cofactor>
</comment>
<proteinExistence type="predicted"/>
<reference evidence="8 9" key="1">
    <citation type="journal article" date="2019" name="Sci. Rep.">
        <title>Comparative genomics of chytrid fungi reveal insights into the obligate biotrophic and pathogenic lifestyle of Synchytrium endobioticum.</title>
        <authorList>
            <person name="van de Vossenberg B.T.L.H."/>
            <person name="Warris S."/>
            <person name="Nguyen H.D.T."/>
            <person name="van Gent-Pelzer M.P.E."/>
            <person name="Joly D.L."/>
            <person name="van de Geest H.C."/>
            <person name="Bonants P.J.M."/>
            <person name="Smith D.S."/>
            <person name="Levesque C.A."/>
            <person name="van der Lee T.A.J."/>
        </authorList>
    </citation>
    <scope>NUCLEOTIDE SEQUENCE [LARGE SCALE GENOMIC DNA]</scope>
    <source>
        <strain evidence="8 9">CBS 809.83</strain>
    </source>
</reference>
<dbReference type="GO" id="GO:0005739">
    <property type="term" value="C:mitochondrion"/>
    <property type="evidence" value="ECO:0007669"/>
    <property type="project" value="TreeGrafter"/>
</dbReference>
<evidence type="ECO:0000256" key="1">
    <source>
        <dbReference type="ARBA" id="ARBA00022714"/>
    </source>
</evidence>
<dbReference type="OrthoDB" id="15717at2759"/>
<evidence type="ECO:0000313" key="8">
    <source>
        <dbReference type="EMBL" id="TPX55864.1"/>
    </source>
</evidence>
<evidence type="ECO:0000256" key="4">
    <source>
        <dbReference type="ARBA" id="ARBA00023014"/>
    </source>
</evidence>
<comment type="caution">
    <text evidence="8">The sequence shown here is derived from an EMBL/GenBank/DDBJ whole genome shotgun (WGS) entry which is preliminary data.</text>
</comment>
<keyword evidence="3" id="KW-0408">Iron</keyword>
<evidence type="ECO:0000256" key="6">
    <source>
        <dbReference type="SAM" id="Phobius"/>
    </source>
</evidence>
<keyword evidence="4" id="KW-0411">Iron-sulfur</keyword>
<accession>A0A507DVU0</accession>
<sequence length="138" mass="14932">MANETPTKTGALTQGKPYAVELAPGKPYFFCTCGESSNQPFCDGTHKGSGFTPKKFTVEEAKTYYLCGCRESANLPFCDGTHRKEAGIRKYNEFLLKRNTELTTKLALLDKKVKLTTAVAAAAAGVAIVLGAVRLYGR</sequence>
<dbReference type="Proteomes" id="UP000318582">
    <property type="component" value="Unassembled WGS sequence"/>
</dbReference>
<keyword evidence="9" id="KW-1185">Reference proteome</keyword>
<dbReference type="PANTHER" id="PTHR46491:SF3">
    <property type="entry name" value="CDGSH IRON-SULFUR DOMAIN-CONTAINING PROTEIN 3, MITOCHONDRIAL"/>
    <property type="match status" value="1"/>
</dbReference>
<name>A0A507DVU0_9FUNG</name>
<feature type="transmembrane region" description="Helical" evidence="6">
    <location>
        <begin position="115"/>
        <end position="136"/>
    </location>
</feature>
<dbReference type="SMART" id="SM00704">
    <property type="entry name" value="ZnF_CDGSH"/>
    <property type="match status" value="2"/>
</dbReference>
<feature type="domain" description="Iron-binding zinc finger CDGSH type" evidence="7">
    <location>
        <begin position="53"/>
        <end position="88"/>
    </location>
</feature>
<evidence type="ECO:0000259" key="7">
    <source>
        <dbReference type="SMART" id="SM00704"/>
    </source>
</evidence>